<keyword evidence="2" id="KW-0808">Transferase</keyword>
<dbReference type="Pfam" id="PF13302">
    <property type="entry name" value="Acetyltransf_3"/>
    <property type="match status" value="1"/>
</dbReference>
<comment type="caution">
    <text evidence="2">The sequence shown here is derived from an EMBL/GenBank/DDBJ whole genome shotgun (WGS) entry which is preliminary data.</text>
</comment>
<proteinExistence type="predicted"/>
<dbReference type="EMBL" id="PYMB01000002">
    <property type="protein sequence ID" value="PSW14703.1"/>
    <property type="molecule type" value="Genomic_DNA"/>
</dbReference>
<dbReference type="RefSeq" id="WP_107297942.1">
    <property type="nucleotide sequence ID" value="NZ_PYMB01000002.1"/>
</dbReference>
<organism evidence="2 3">
    <name type="scientific">Photobacterium rosenbergii</name>
    <dbReference type="NCBI Taxonomy" id="294936"/>
    <lineage>
        <taxon>Bacteria</taxon>
        <taxon>Pseudomonadati</taxon>
        <taxon>Pseudomonadota</taxon>
        <taxon>Gammaproteobacteria</taxon>
        <taxon>Vibrionales</taxon>
        <taxon>Vibrionaceae</taxon>
        <taxon>Photobacterium</taxon>
    </lineage>
</organism>
<feature type="domain" description="N-acetyltransferase" evidence="1">
    <location>
        <begin position="18"/>
        <end position="188"/>
    </location>
</feature>
<evidence type="ECO:0000259" key="1">
    <source>
        <dbReference type="PROSITE" id="PS51186"/>
    </source>
</evidence>
<dbReference type="Proteomes" id="UP000241346">
    <property type="component" value="Unassembled WGS sequence"/>
</dbReference>
<dbReference type="InterPro" id="IPR000182">
    <property type="entry name" value="GNAT_dom"/>
</dbReference>
<dbReference type="SUPFAM" id="SSF55729">
    <property type="entry name" value="Acyl-CoA N-acyltransferases (Nat)"/>
    <property type="match status" value="1"/>
</dbReference>
<sequence length="194" mass="21794">MPYSALKQGDAIAFHSTLTIRLIQPSDLSDIITMLGDDRVTQYLFFAPADESVYQGFFGPIIENTQEAISNGVWPDNPTFVIRDQHDRYMGMTAITQVMFCQGNYEVGYQLPAHAWGQGIGTQACQLMTDLGFKELGAHKISADCYGANIGSYRAMEKCGYQLEGRQKDYYKLEQGFDDKVYYGLTAAQYDAQR</sequence>
<dbReference type="GO" id="GO:0016747">
    <property type="term" value="F:acyltransferase activity, transferring groups other than amino-acyl groups"/>
    <property type="evidence" value="ECO:0007669"/>
    <property type="project" value="InterPro"/>
</dbReference>
<dbReference type="PANTHER" id="PTHR43792">
    <property type="entry name" value="GNAT FAMILY, PUTATIVE (AFU_ORTHOLOGUE AFUA_3G00765)-RELATED-RELATED"/>
    <property type="match status" value="1"/>
</dbReference>
<dbReference type="InterPro" id="IPR051531">
    <property type="entry name" value="N-acetyltransferase"/>
</dbReference>
<dbReference type="OrthoDB" id="9801656at2"/>
<accession>A0A2T3NIC3</accession>
<dbReference type="PROSITE" id="PS51186">
    <property type="entry name" value="GNAT"/>
    <property type="match status" value="1"/>
</dbReference>
<protein>
    <submittedName>
        <fullName evidence="2">N-acetyltransferase</fullName>
    </submittedName>
</protein>
<evidence type="ECO:0000313" key="2">
    <source>
        <dbReference type="EMBL" id="PSW14703.1"/>
    </source>
</evidence>
<dbReference type="Gene3D" id="3.40.630.30">
    <property type="match status" value="1"/>
</dbReference>
<evidence type="ECO:0000313" key="3">
    <source>
        <dbReference type="Proteomes" id="UP000241346"/>
    </source>
</evidence>
<dbReference type="InterPro" id="IPR016181">
    <property type="entry name" value="Acyl_CoA_acyltransferase"/>
</dbReference>
<name>A0A2T3NIC3_9GAMM</name>
<reference evidence="2 3" key="1">
    <citation type="submission" date="2018-03" db="EMBL/GenBank/DDBJ databases">
        <title>Whole genome sequencing of Histamine producing bacteria.</title>
        <authorList>
            <person name="Butler K."/>
        </authorList>
    </citation>
    <scope>NUCLEOTIDE SEQUENCE [LARGE SCALE GENOMIC DNA]</scope>
    <source>
        <strain evidence="2 3">DSM 19138</strain>
    </source>
</reference>
<gene>
    <name evidence="2" type="ORF">C9J01_07580</name>
</gene>
<dbReference type="AlphaFoldDB" id="A0A2T3NIC3"/>